<evidence type="ECO:0000259" key="2">
    <source>
        <dbReference type="Pfam" id="PF20151"/>
    </source>
</evidence>
<feature type="transmembrane region" description="Helical" evidence="1">
    <location>
        <begin position="92"/>
        <end position="112"/>
    </location>
</feature>
<accession>A0A9P5WWR6</accession>
<evidence type="ECO:0000313" key="4">
    <source>
        <dbReference type="Proteomes" id="UP000807342"/>
    </source>
</evidence>
<feature type="transmembrane region" description="Helical" evidence="1">
    <location>
        <begin position="52"/>
        <end position="72"/>
    </location>
</feature>
<evidence type="ECO:0000256" key="1">
    <source>
        <dbReference type="SAM" id="Phobius"/>
    </source>
</evidence>
<dbReference type="Proteomes" id="UP000807342">
    <property type="component" value="Unassembled WGS sequence"/>
</dbReference>
<keyword evidence="4" id="KW-1185">Reference proteome</keyword>
<feature type="domain" description="DUF6533" evidence="2">
    <location>
        <begin position="23"/>
        <end position="67"/>
    </location>
</feature>
<feature type="transmembrane region" description="Helical" evidence="1">
    <location>
        <begin position="229"/>
        <end position="254"/>
    </location>
</feature>
<gene>
    <name evidence="3" type="ORF">P691DRAFT_780073</name>
</gene>
<feature type="transmembrane region" description="Helical" evidence="1">
    <location>
        <begin position="260"/>
        <end position="278"/>
    </location>
</feature>
<dbReference type="Pfam" id="PF20151">
    <property type="entry name" value="DUF6533"/>
    <property type="match status" value="1"/>
</dbReference>
<feature type="transmembrane region" description="Helical" evidence="1">
    <location>
        <begin position="124"/>
        <end position="150"/>
    </location>
</feature>
<feature type="transmembrane region" description="Helical" evidence="1">
    <location>
        <begin position="181"/>
        <end position="203"/>
    </location>
</feature>
<evidence type="ECO:0000313" key="3">
    <source>
        <dbReference type="EMBL" id="KAF9440463.1"/>
    </source>
</evidence>
<dbReference type="OrthoDB" id="3349377at2759"/>
<dbReference type="InterPro" id="IPR045340">
    <property type="entry name" value="DUF6533"/>
</dbReference>
<proteinExistence type="predicted"/>
<reference evidence="3" key="1">
    <citation type="submission" date="2020-11" db="EMBL/GenBank/DDBJ databases">
        <authorList>
            <consortium name="DOE Joint Genome Institute"/>
            <person name="Ahrendt S."/>
            <person name="Riley R."/>
            <person name="Andreopoulos W."/>
            <person name="Labutti K."/>
            <person name="Pangilinan J."/>
            <person name="Ruiz-Duenas F.J."/>
            <person name="Barrasa J.M."/>
            <person name="Sanchez-Garcia M."/>
            <person name="Camarero S."/>
            <person name="Miyauchi S."/>
            <person name="Serrano A."/>
            <person name="Linde D."/>
            <person name="Babiker R."/>
            <person name="Drula E."/>
            <person name="Ayuso-Fernandez I."/>
            <person name="Pacheco R."/>
            <person name="Padilla G."/>
            <person name="Ferreira P."/>
            <person name="Barriuso J."/>
            <person name="Kellner H."/>
            <person name="Castanera R."/>
            <person name="Alfaro M."/>
            <person name="Ramirez L."/>
            <person name="Pisabarro A.G."/>
            <person name="Kuo A."/>
            <person name="Tritt A."/>
            <person name="Lipzen A."/>
            <person name="He G."/>
            <person name="Yan M."/>
            <person name="Ng V."/>
            <person name="Cullen D."/>
            <person name="Martin F."/>
            <person name="Rosso M.-N."/>
            <person name="Henrissat B."/>
            <person name="Hibbett D."/>
            <person name="Martinez A.T."/>
            <person name="Grigoriev I.V."/>
        </authorList>
    </citation>
    <scope>NUCLEOTIDE SEQUENCE</scope>
    <source>
        <strain evidence="3">MF-IS2</strain>
    </source>
</reference>
<comment type="caution">
    <text evidence="3">The sequence shown here is derived from an EMBL/GenBank/DDBJ whole genome shotgun (WGS) entry which is preliminary data.</text>
</comment>
<organism evidence="3 4">
    <name type="scientific">Macrolepiota fuliginosa MF-IS2</name>
    <dbReference type="NCBI Taxonomy" id="1400762"/>
    <lineage>
        <taxon>Eukaryota</taxon>
        <taxon>Fungi</taxon>
        <taxon>Dikarya</taxon>
        <taxon>Basidiomycota</taxon>
        <taxon>Agaricomycotina</taxon>
        <taxon>Agaricomycetes</taxon>
        <taxon>Agaricomycetidae</taxon>
        <taxon>Agaricales</taxon>
        <taxon>Agaricineae</taxon>
        <taxon>Agaricaceae</taxon>
        <taxon>Macrolepiota</taxon>
    </lineage>
</organism>
<keyword evidence="1" id="KW-0472">Membrane</keyword>
<sequence length="328" mass="37377">MSDPELDLADLIYDLETMYMGGYVYCSALALLIYDSLCIFPQEVKYLYRWPWSIIQAIYILLRVCTCIYLISNVYGFQATFLSKSVCLGIGWSHKIIIDIIIPSIMKILLIIRVRAIWDYNIRVTIALVFITALDILLGIVRTVIVGVIYQQYSVGGTPVHDCFEKYYSPSDTHLLDSVEFVVLAGRCIITGIEVLLILVRLFQALKQVKLMGHTFYERMVHIKRLMPVIYVFYRDGTLLIIPIFGTSMLAFANTLSSKPIFGAVDLGGWLALVYYICGTRLVLNLREVNCKITESILPQNFSDLQFNHETGQSRDEAVSEDEEEVDN</sequence>
<dbReference type="AlphaFoldDB" id="A0A9P5WWR6"/>
<feature type="transmembrane region" description="Helical" evidence="1">
    <location>
        <begin position="20"/>
        <end position="40"/>
    </location>
</feature>
<name>A0A9P5WWR6_9AGAR</name>
<keyword evidence="1" id="KW-1133">Transmembrane helix</keyword>
<keyword evidence="1" id="KW-0812">Transmembrane</keyword>
<protein>
    <recommendedName>
        <fullName evidence="2">DUF6533 domain-containing protein</fullName>
    </recommendedName>
</protein>
<dbReference type="EMBL" id="MU152510">
    <property type="protein sequence ID" value="KAF9440463.1"/>
    <property type="molecule type" value="Genomic_DNA"/>
</dbReference>